<dbReference type="Pfam" id="PF22486">
    <property type="entry name" value="MATH_2"/>
    <property type="match status" value="1"/>
</dbReference>
<dbReference type="Gene3D" id="2.60.210.10">
    <property type="entry name" value="Apoptosis, Tumor Necrosis Factor Receptor Associated Protein 2, Chain A"/>
    <property type="match status" value="1"/>
</dbReference>
<dbReference type="PROSITE" id="PS50144">
    <property type="entry name" value="MATH"/>
    <property type="match status" value="1"/>
</dbReference>
<evidence type="ECO:0000313" key="3">
    <source>
        <dbReference type="EMBL" id="MCH88540.1"/>
    </source>
</evidence>
<dbReference type="GO" id="GO:0016787">
    <property type="term" value="F:hydrolase activity"/>
    <property type="evidence" value="ECO:0007669"/>
    <property type="project" value="UniProtKB-KW"/>
</dbReference>
<evidence type="ECO:0000256" key="1">
    <source>
        <dbReference type="ARBA" id="ARBA00023054"/>
    </source>
</evidence>
<accession>A0A392MM17</accession>
<comment type="caution">
    <text evidence="3">The sequence shown here is derived from an EMBL/GenBank/DDBJ whole genome shotgun (WGS) entry which is preliminary data.</text>
</comment>
<dbReference type="SMART" id="SM00061">
    <property type="entry name" value="MATH"/>
    <property type="match status" value="1"/>
</dbReference>
<name>A0A392MM17_9FABA</name>
<sequence>MEHKQSSTVDKFEKFTWKVDNFSCLNTVEVCSQPFVLGGYPWRISLFPRGNKLIKEDDNLSIYLEAMQNANMSEGWSRDVKFKLFVFSQLNTNMTISKESNHKFNASEDSWGFESLMTLADLHDPNKGFIVKDACIVGVEVFVCWSSQEKPMNQAASLTFGSQTSKGWRYGA</sequence>
<dbReference type="InterPro" id="IPR050804">
    <property type="entry name" value="MCC"/>
</dbReference>
<keyword evidence="4" id="KW-1185">Reference proteome</keyword>
<dbReference type="InterPro" id="IPR002083">
    <property type="entry name" value="MATH/TRAF_dom"/>
</dbReference>
<organism evidence="3 4">
    <name type="scientific">Trifolium medium</name>
    <dbReference type="NCBI Taxonomy" id="97028"/>
    <lineage>
        <taxon>Eukaryota</taxon>
        <taxon>Viridiplantae</taxon>
        <taxon>Streptophyta</taxon>
        <taxon>Embryophyta</taxon>
        <taxon>Tracheophyta</taxon>
        <taxon>Spermatophyta</taxon>
        <taxon>Magnoliopsida</taxon>
        <taxon>eudicotyledons</taxon>
        <taxon>Gunneridae</taxon>
        <taxon>Pentapetalae</taxon>
        <taxon>rosids</taxon>
        <taxon>fabids</taxon>
        <taxon>Fabales</taxon>
        <taxon>Fabaceae</taxon>
        <taxon>Papilionoideae</taxon>
        <taxon>50 kb inversion clade</taxon>
        <taxon>NPAAA clade</taxon>
        <taxon>Hologalegina</taxon>
        <taxon>IRL clade</taxon>
        <taxon>Trifolieae</taxon>
        <taxon>Trifolium</taxon>
    </lineage>
</organism>
<dbReference type="CDD" id="cd00121">
    <property type="entry name" value="MATH"/>
    <property type="match status" value="1"/>
</dbReference>
<evidence type="ECO:0000259" key="2">
    <source>
        <dbReference type="PROSITE" id="PS50144"/>
    </source>
</evidence>
<dbReference type="SUPFAM" id="SSF49599">
    <property type="entry name" value="TRAF domain-like"/>
    <property type="match status" value="1"/>
</dbReference>
<keyword evidence="1" id="KW-0175">Coiled coil</keyword>
<evidence type="ECO:0000313" key="4">
    <source>
        <dbReference type="Proteomes" id="UP000265520"/>
    </source>
</evidence>
<feature type="domain" description="MATH" evidence="2">
    <location>
        <begin position="12"/>
        <end position="141"/>
    </location>
</feature>
<dbReference type="InterPro" id="IPR008974">
    <property type="entry name" value="TRAF-like"/>
</dbReference>
<dbReference type="EMBL" id="LXQA010014344">
    <property type="protein sequence ID" value="MCH88540.1"/>
    <property type="molecule type" value="Genomic_DNA"/>
</dbReference>
<dbReference type="AlphaFoldDB" id="A0A392MM17"/>
<reference evidence="3 4" key="1">
    <citation type="journal article" date="2018" name="Front. Plant Sci.">
        <title>Red Clover (Trifolium pratense) and Zigzag Clover (T. medium) - A Picture of Genomic Similarities and Differences.</title>
        <authorList>
            <person name="Dluhosova J."/>
            <person name="Istvanek J."/>
            <person name="Nedelnik J."/>
            <person name="Repkova J."/>
        </authorList>
    </citation>
    <scope>NUCLEOTIDE SEQUENCE [LARGE SCALE GENOMIC DNA]</scope>
    <source>
        <strain evidence="4">cv. 10/8</strain>
        <tissue evidence="3">Leaf</tissue>
    </source>
</reference>
<dbReference type="PANTHER" id="PTHR46236:SF36">
    <property type="entry name" value="MATH (MEPRIN AND TRAF-C-LIKE) DOMAIN PROTEIN"/>
    <property type="match status" value="1"/>
</dbReference>
<protein>
    <submittedName>
        <fullName evidence="3">Ubiquitin carboxyl-terminal hydrolase family protein</fullName>
    </submittedName>
</protein>
<gene>
    <name evidence="3" type="ORF">A2U01_0009430</name>
</gene>
<dbReference type="PANTHER" id="PTHR46236">
    <property type="entry name" value="TRAF-LIKE SUPERFAMILY PROTEIN"/>
    <property type="match status" value="1"/>
</dbReference>
<keyword evidence="3" id="KW-0378">Hydrolase</keyword>
<proteinExistence type="predicted"/>
<dbReference type="Proteomes" id="UP000265520">
    <property type="component" value="Unassembled WGS sequence"/>
</dbReference>